<evidence type="ECO:0000256" key="6">
    <source>
        <dbReference type="RuleBase" id="RU004466"/>
    </source>
</evidence>
<dbReference type="InterPro" id="IPR000092">
    <property type="entry name" value="Polyprenyl_synt"/>
</dbReference>
<dbReference type="GO" id="GO:0004659">
    <property type="term" value="F:prenyltransferase activity"/>
    <property type="evidence" value="ECO:0007669"/>
    <property type="project" value="InterPro"/>
</dbReference>
<proteinExistence type="inferred from homology"/>
<evidence type="ECO:0000256" key="2">
    <source>
        <dbReference type="ARBA" id="ARBA00006706"/>
    </source>
</evidence>
<dbReference type="PANTHER" id="PTHR12001">
    <property type="entry name" value="GERANYLGERANYL PYROPHOSPHATE SYNTHASE"/>
    <property type="match status" value="1"/>
</dbReference>
<protein>
    <submittedName>
        <fullName evidence="7">Polyprenyl synthetase family protein</fullName>
    </submittedName>
</protein>
<dbReference type="EMBL" id="JAPOHD010000027">
    <property type="protein sequence ID" value="MCY1721121.1"/>
    <property type="molecule type" value="Genomic_DNA"/>
</dbReference>
<keyword evidence="8" id="KW-1185">Reference proteome</keyword>
<keyword evidence="3 6" id="KW-0808">Transferase</keyword>
<dbReference type="SFLD" id="SFLDS00005">
    <property type="entry name" value="Isoprenoid_Synthase_Type_I"/>
    <property type="match status" value="1"/>
</dbReference>
<dbReference type="SUPFAM" id="SSF48576">
    <property type="entry name" value="Terpenoid synthases"/>
    <property type="match status" value="1"/>
</dbReference>
<keyword evidence="5" id="KW-0460">Magnesium</keyword>
<dbReference type="Gene3D" id="1.10.600.10">
    <property type="entry name" value="Farnesyl Diphosphate Synthase"/>
    <property type="match status" value="1"/>
</dbReference>
<dbReference type="PROSITE" id="PS00444">
    <property type="entry name" value="POLYPRENYL_SYNTHASE_2"/>
    <property type="match status" value="1"/>
</dbReference>
<dbReference type="InterPro" id="IPR008949">
    <property type="entry name" value="Isoprenoid_synthase_dom_sf"/>
</dbReference>
<keyword evidence="4" id="KW-0479">Metal-binding</keyword>
<evidence type="ECO:0000313" key="8">
    <source>
        <dbReference type="Proteomes" id="UP001145087"/>
    </source>
</evidence>
<organism evidence="7 8">
    <name type="scientific">Draconibacterium aestuarii</name>
    <dbReference type="NCBI Taxonomy" id="2998507"/>
    <lineage>
        <taxon>Bacteria</taxon>
        <taxon>Pseudomonadati</taxon>
        <taxon>Bacteroidota</taxon>
        <taxon>Bacteroidia</taxon>
        <taxon>Marinilabiliales</taxon>
        <taxon>Prolixibacteraceae</taxon>
        <taxon>Draconibacterium</taxon>
    </lineage>
</organism>
<dbReference type="SFLD" id="SFLDG01017">
    <property type="entry name" value="Polyprenyl_Transferase_Like"/>
    <property type="match status" value="1"/>
</dbReference>
<evidence type="ECO:0000256" key="4">
    <source>
        <dbReference type="ARBA" id="ARBA00022723"/>
    </source>
</evidence>
<accession>A0A9X3F952</accession>
<dbReference type="RefSeq" id="WP_343333455.1">
    <property type="nucleotide sequence ID" value="NZ_JAPOHD010000027.1"/>
</dbReference>
<evidence type="ECO:0000313" key="7">
    <source>
        <dbReference type="EMBL" id="MCY1721121.1"/>
    </source>
</evidence>
<dbReference type="GO" id="GO:0008299">
    <property type="term" value="P:isoprenoid biosynthetic process"/>
    <property type="evidence" value="ECO:0007669"/>
    <property type="project" value="InterPro"/>
</dbReference>
<sequence>MYSVEELQKIIEAEIISRSKQLLEQNPVELYEPISYSLEMGGKRLRPVLLLLAYNLFSEDVIPAVPAALAIEVFHNFTLLHDDIMDKADVRRNRQTVHVKFSENSAILSGDAMAFQSYKYLVECKSKRLVEALELFTKTAIEVCEGQQFDMDFENRMDVTVDEYLEMIRLKTAVLLACSLKAGAVLANASAEVANQLYEFGINLGLSFQLQDDLLDTFGDQKTFGKKIGGDILANKKTFLLINALENASEAQNTELLNWIEKSVFHPDEKIEAVTGIYKQLGIKQLAEEKVDFYFKKAVACLEAVQLEDVIKQPLRELANKMLIRRH</sequence>
<comment type="similarity">
    <text evidence="2 6">Belongs to the FPP/GGPP synthase family.</text>
</comment>
<dbReference type="PANTHER" id="PTHR12001:SF85">
    <property type="entry name" value="SHORT CHAIN ISOPRENYL DIPHOSPHATE SYNTHASE"/>
    <property type="match status" value="1"/>
</dbReference>
<dbReference type="Pfam" id="PF00348">
    <property type="entry name" value="polyprenyl_synt"/>
    <property type="match status" value="1"/>
</dbReference>
<dbReference type="AlphaFoldDB" id="A0A9X3F952"/>
<dbReference type="Proteomes" id="UP001145087">
    <property type="component" value="Unassembled WGS sequence"/>
</dbReference>
<dbReference type="GO" id="GO:0046872">
    <property type="term" value="F:metal ion binding"/>
    <property type="evidence" value="ECO:0007669"/>
    <property type="project" value="UniProtKB-KW"/>
</dbReference>
<name>A0A9X3F952_9BACT</name>
<evidence type="ECO:0000256" key="5">
    <source>
        <dbReference type="ARBA" id="ARBA00022842"/>
    </source>
</evidence>
<reference evidence="7" key="1">
    <citation type="submission" date="2022-11" db="EMBL/GenBank/DDBJ databases">
        <title>Marilongibacter aestuarii gen. nov., sp. nov., isolated from tidal flat sediment.</title>
        <authorList>
            <person name="Jiayan W."/>
        </authorList>
    </citation>
    <scope>NUCLEOTIDE SEQUENCE</scope>
    <source>
        <strain evidence="7">Z1-6</strain>
    </source>
</reference>
<comment type="caution">
    <text evidence="7">The sequence shown here is derived from an EMBL/GenBank/DDBJ whole genome shotgun (WGS) entry which is preliminary data.</text>
</comment>
<dbReference type="InterPro" id="IPR033749">
    <property type="entry name" value="Polyprenyl_synt_CS"/>
</dbReference>
<comment type="cofactor">
    <cofactor evidence="1">
        <name>Mg(2+)</name>
        <dbReference type="ChEBI" id="CHEBI:18420"/>
    </cofactor>
</comment>
<evidence type="ECO:0000256" key="3">
    <source>
        <dbReference type="ARBA" id="ARBA00022679"/>
    </source>
</evidence>
<evidence type="ECO:0000256" key="1">
    <source>
        <dbReference type="ARBA" id="ARBA00001946"/>
    </source>
</evidence>
<gene>
    <name evidence="7" type="ORF">OU798_12255</name>
</gene>
<dbReference type="CDD" id="cd00685">
    <property type="entry name" value="Trans_IPPS_HT"/>
    <property type="match status" value="1"/>
</dbReference>